<reference evidence="1" key="1">
    <citation type="submission" date="2018-11" db="EMBL/GenBank/DDBJ databases">
        <authorList>
            <person name="Onetto C."/>
        </authorList>
    </citation>
    <scope>NUCLEOTIDE SEQUENCE [LARGE SCALE GENOMIC DNA]</scope>
</reference>
<gene>
    <name evidence="1" type="ORF">DF3PA_200028</name>
</gene>
<name>A0A564WCZ6_9PROT</name>
<protein>
    <submittedName>
        <fullName evidence="1">Uncharacterized protein</fullName>
    </submittedName>
</protein>
<dbReference type="EMBL" id="UXAT02000013">
    <property type="protein sequence ID" value="VUX46346.1"/>
    <property type="molecule type" value="Genomic_DNA"/>
</dbReference>
<dbReference type="AlphaFoldDB" id="A0A564WCZ6"/>
<proteinExistence type="predicted"/>
<comment type="caution">
    <text evidence="1">The sequence shown here is derived from an EMBL/GenBank/DDBJ whole genome shotgun (WGS) entry which is preliminary data.</text>
</comment>
<evidence type="ECO:0000313" key="1">
    <source>
        <dbReference type="EMBL" id="VUX46346.1"/>
    </source>
</evidence>
<evidence type="ECO:0000313" key="2">
    <source>
        <dbReference type="Proteomes" id="UP000326641"/>
    </source>
</evidence>
<accession>A0A564WCZ6</accession>
<keyword evidence="2" id="KW-1185">Reference proteome</keyword>
<organism evidence="1 2">
    <name type="scientific">Candidatus Defluviicoccus seviourii</name>
    <dbReference type="NCBI Taxonomy" id="2565273"/>
    <lineage>
        <taxon>Bacteria</taxon>
        <taxon>Pseudomonadati</taxon>
        <taxon>Pseudomonadota</taxon>
        <taxon>Alphaproteobacteria</taxon>
        <taxon>Rhodospirillales</taxon>
        <taxon>Rhodospirillaceae</taxon>
        <taxon>Defluviicoccus</taxon>
    </lineage>
</organism>
<dbReference type="Proteomes" id="UP000326641">
    <property type="component" value="Unassembled WGS sequence"/>
</dbReference>
<sequence length="59" mass="6635">MQEVWLDYVLGTMAWTKNNAVTLANLIDHRPGFIPGVKHVLRLASSISSFRLRLRVGGK</sequence>